<protein>
    <submittedName>
        <fullName evidence="1">Uncharacterized protein</fullName>
    </submittedName>
</protein>
<sequence>MNDQIVDYLIHLKSIYLAIDEKVLRNDITQLDKLIKTLQETSGGKSTTPPQQKKKVFSESLKILLEKNYDRLKGTKLDYYQLTNQDEVECFIETHAKTKILKDATALDLKLLYSLLTEDPNEIKGTKSDVFEAIKRNIRARKRGEAFKNTIV</sequence>
<dbReference type="EMBL" id="JBHLUX010000027">
    <property type="protein sequence ID" value="MFC0470920.1"/>
    <property type="molecule type" value="Genomic_DNA"/>
</dbReference>
<keyword evidence="2" id="KW-1185">Reference proteome</keyword>
<gene>
    <name evidence="1" type="ORF">ACFFHM_10535</name>
</gene>
<evidence type="ECO:0000313" key="2">
    <source>
        <dbReference type="Proteomes" id="UP001589838"/>
    </source>
</evidence>
<comment type="caution">
    <text evidence="1">The sequence shown here is derived from an EMBL/GenBank/DDBJ whole genome shotgun (WGS) entry which is preliminary data.</text>
</comment>
<proteinExistence type="predicted"/>
<dbReference type="RefSeq" id="WP_335960795.1">
    <property type="nucleotide sequence ID" value="NZ_JAXBLX010000012.1"/>
</dbReference>
<organism evidence="1 2">
    <name type="scientific">Halalkalibacter kiskunsagensis</name>
    <dbReference type="NCBI Taxonomy" id="1548599"/>
    <lineage>
        <taxon>Bacteria</taxon>
        <taxon>Bacillati</taxon>
        <taxon>Bacillota</taxon>
        <taxon>Bacilli</taxon>
        <taxon>Bacillales</taxon>
        <taxon>Bacillaceae</taxon>
        <taxon>Halalkalibacter</taxon>
    </lineage>
</organism>
<accession>A0ABV6KD92</accession>
<reference evidence="1 2" key="1">
    <citation type="submission" date="2024-09" db="EMBL/GenBank/DDBJ databases">
        <authorList>
            <person name="Sun Q."/>
            <person name="Mori K."/>
        </authorList>
    </citation>
    <scope>NUCLEOTIDE SEQUENCE [LARGE SCALE GENOMIC DNA]</scope>
    <source>
        <strain evidence="1 2">NCAIM B.02610</strain>
    </source>
</reference>
<evidence type="ECO:0000313" key="1">
    <source>
        <dbReference type="EMBL" id="MFC0470920.1"/>
    </source>
</evidence>
<dbReference type="Proteomes" id="UP001589838">
    <property type="component" value="Unassembled WGS sequence"/>
</dbReference>
<name>A0ABV6KD92_9BACI</name>